<evidence type="ECO:0000313" key="1">
    <source>
        <dbReference type="EMBL" id="CDH44638.1"/>
    </source>
</evidence>
<evidence type="ECO:0000313" key="2">
    <source>
        <dbReference type="Proteomes" id="UP000019184"/>
    </source>
</evidence>
<gene>
    <name evidence="1" type="ORF">BN874_180001</name>
</gene>
<organism evidence="1 2">
    <name type="scientific">Candidatus Contendobacter odensis Run_B_J11</name>
    <dbReference type="NCBI Taxonomy" id="1400861"/>
    <lineage>
        <taxon>Bacteria</taxon>
        <taxon>Pseudomonadati</taxon>
        <taxon>Pseudomonadota</taxon>
        <taxon>Gammaproteobacteria</taxon>
        <taxon>Candidatus Competibacteraceae</taxon>
        <taxon>Candidatus Contendibacter</taxon>
    </lineage>
</organism>
<dbReference type="RefSeq" id="WP_195912128.1">
    <property type="nucleotide sequence ID" value="NZ_CBTK010000090.1"/>
</dbReference>
<dbReference type="Proteomes" id="UP000019184">
    <property type="component" value="Unassembled WGS sequence"/>
</dbReference>
<comment type="caution">
    <text evidence="1">The sequence shown here is derived from an EMBL/GenBank/DDBJ whole genome shotgun (WGS) entry which is preliminary data.</text>
</comment>
<proteinExistence type="predicted"/>
<name>A0A7U7J245_9GAMM</name>
<protein>
    <submittedName>
        <fullName evidence="1">Transposase</fullName>
    </submittedName>
</protein>
<dbReference type="EMBL" id="CBTK010000090">
    <property type="protein sequence ID" value="CDH44638.1"/>
    <property type="molecule type" value="Genomic_DNA"/>
</dbReference>
<keyword evidence="2" id="KW-1185">Reference proteome</keyword>
<dbReference type="AlphaFoldDB" id="A0A7U7J245"/>
<reference evidence="1 2" key="1">
    <citation type="journal article" date="2014" name="ISME J.">
        <title>Candidatus Competibacter-lineage genomes retrieved from metagenomes reveal functional metabolic diversity.</title>
        <authorList>
            <person name="McIlroy S.J."/>
            <person name="Albertsen M."/>
            <person name="Andresen E.K."/>
            <person name="Saunders A.M."/>
            <person name="Kristiansen R."/>
            <person name="Stokholm-Bjerregaard M."/>
            <person name="Nielsen K.L."/>
            <person name="Nielsen P.H."/>
        </authorList>
    </citation>
    <scope>NUCLEOTIDE SEQUENCE [LARGE SCALE GENOMIC DNA]</scope>
    <source>
        <strain evidence="1 2">Run_B_J11</strain>
    </source>
</reference>
<accession>A0A7U7J245</accession>
<sequence length="148" mass="16385">MLPLATERQDLREQWLRRLRKNPLLSSPALLEPWARQALADASRSGQTVVLSLDQTDLGNRFAVLMLGLVVGDRALPLVWAVAAGPAHLGFDRQAVVLERVRGWLPAGAEVLLLADRFSPSAALLAWVHLRDWHQPFQGAQLMVDVTV</sequence>